<organism evidence="1 2">
    <name type="scientific">Microtetraspora malaysiensis</name>
    <dbReference type="NCBI Taxonomy" id="161358"/>
    <lineage>
        <taxon>Bacteria</taxon>
        <taxon>Bacillati</taxon>
        <taxon>Actinomycetota</taxon>
        <taxon>Actinomycetes</taxon>
        <taxon>Streptosporangiales</taxon>
        <taxon>Streptosporangiaceae</taxon>
        <taxon>Microtetraspora</taxon>
    </lineage>
</organism>
<dbReference type="Proteomes" id="UP001602013">
    <property type="component" value="Unassembled WGS sequence"/>
</dbReference>
<evidence type="ECO:0000313" key="1">
    <source>
        <dbReference type="EMBL" id="MFF3666400.1"/>
    </source>
</evidence>
<dbReference type="RefSeq" id="WP_387410878.1">
    <property type="nucleotide sequence ID" value="NZ_JBIASD010000006.1"/>
</dbReference>
<sequence>MRRYKVRTLITLLRPEEGGLKHELLSPTHSLVVHVRRREGTKIRSHLFETAITTDDDEPLVPGDKDRLVTILVTDDQASEYLQPGQQFDLWPEHDVGAAFGKNVGTGIVSQRVFV</sequence>
<evidence type="ECO:0000313" key="2">
    <source>
        <dbReference type="Proteomes" id="UP001602013"/>
    </source>
</evidence>
<comment type="caution">
    <text evidence="1">The sequence shown here is derived from an EMBL/GenBank/DDBJ whole genome shotgun (WGS) entry which is preliminary data.</text>
</comment>
<accession>A0ABW6SN48</accession>
<protein>
    <submittedName>
        <fullName evidence="1">Uncharacterized protein</fullName>
    </submittedName>
</protein>
<name>A0ABW6SN48_9ACTN</name>
<gene>
    <name evidence="1" type="ORF">ACFYXI_12470</name>
</gene>
<reference evidence="1 2" key="1">
    <citation type="submission" date="2024-10" db="EMBL/GenBank/DDBJ databases">
        <title>The Natural Products Discovery Center: Release of the First 8490 Sequenced Strains for Exploring Actinobacteria Biosynthetic Diversity.</title>
        <authorList>
            <person name="Kalkreuter E."/>
            <person name="Kautsar S.A."/>
            <person name="Yang D."/>
            <person name="Bader C.D."/>
            <person name="Teijaro C.N."/>
            <person name="Fluegel L."/>
            <person name="Davis C.M."/>
            <person name="Simpson J.R."/>
            <person name="Lauterbach L."/>
            <person name="Steele A.D."/>
            <person name="Gui C."/>
            <person name="Meng S."/>
            <person name="Li G."/>
            <person name="Viehrig K."/>
            <person name="Ye F."/>
            <person name="Su P."/>
            <person name="Kiefer A.F."/>
            <person name="Nichols A."/>
            <person name="Cepeda A.J."/>
            <person name="Yan W."/>
            <person name="Fan B."/>
            <person name="Jiang Y."/>
            <person name="Adhikari A."/>
            <person name="Zheng C.-J."/>
            <person name="Schuster L."/>
            <person name="Cowan T.M."/>
            <person name="Smanski M.J."/>
            <person name="Chevrette M.G."/>
            <person name="De Carvalho L.P.S."/>
            <person name="Shen B."/>
        </authorList>
    </citation>
    <scope>NUCLEOTIDE SEQUENCE [LARGE SCALE GENOMIC DNA]</scope>
    <source>
        <strain evidence="1 2">NPDC002173</strain>
    </source>
</reference>
<proteinExistence type="predicted"/>
<keyword evidence="2" id="KW-1185">Reference proteome</keyword>
<dbReference type="EMBL" id="JBIASD010000006">
    <property type="protein sequence ID" value="MFF3666400.1"/>
    <property type="molecule type" value="Genomic_DNA"/>
</dbReference>